<dbReference type="InterPro" id="IPR002696">
    <property type="entry name" value="Membr_insert_effic_factor_YidD"/>
</dbReference>
<proteinExistence type="inferred from homology"/>
<dbReference type="GO" id="GO:0005886">
    <property type="term" value="C:plasma membrane"/>
    <property type="evidence" value="ECO:0007669"/>
    <property type="project" value="UniProtKB-SubCell"/>
</dbReference>
<organism evidence="2 3">
    <name type="scientific">Candidatus Roizmanbacteria bacterium CG03_land_8_20_14_0_80_39_12</name>
    <dbReference type="NCBI Taxonomy" id="1974847"/>
    <lineage>
        <taxon>Bacteria</taxon>
        <taxon>Candidatus Roizmaniibacteriota</taxon>
    </lineage>
</organism>
<comment type="subcellular location">
    <subcellularLocation>
        <location evidence="1">Cell membrane</location>
        <topology evidence="1">Peripheral membrane protein</topology>
        <orientation evidence="1">Cytoplasmic side</orientation>
    </subcellularLocation>
</comment>
<name>A0A2M7BR95_9BACT</name>
<dbReference type="NCBIfam" id="TIGR00278">
    <property type="entry name" value="membrane protein insertion efficiency factor YidD"/>
    <property type="match status" value="1"/>
</dbReference>
<comment type="caution">
    <text evidence="2">The sequence shown here is derived from an EMBL/GenBank/DDBJ whole genome shotgun (WGS) entry which is preliminary data.</text>
</comment>
<dbReference type="HAMAP" id="MF_00386">
    <property type="entry name" value="UPF0161_YidD"/>
    <property type="match status" value="1"/>
</dbReference>
<dbReference type="Proteomes" id="UP000230119">
    <property type="component" value="Unassembled WGS sequence"/>
</dbReference>
<evidence type="ECO:0000313" key="2">
    <source>
        <dbReference type="EMBL" id="PIV08025.1"/>
    </source>
</evidence>
<dbReference type="Pfam" id="PF01809">
    <property type="entry name" value="YidD"/>
    <property type="match status" value="1"/>
</dbReference>
<protein>
    <recommendedName>
        <fullName evidence="1">Putative membrane protein insertion efficiency factor</fullName>
    </recommendedName>
</protein>
<keyword evidence="1" id="KW-1003">Cell membrane</keyword>
<reference evidence="3" key="1">
    <citation type="submission" date="2017-09" db="EMBL/GenBank/DDBJ databases">
        <title>Depth-based differentiation of microbial function through sediment-hosted aquifers and enrichment of novel symbionts in the deep terrestrial subsurface.</title>
        <authorList>
            <person name="Probst A.J."/>
            <person name="Ladd B."/>
            <person name="Jarett J.K."/>
            <person name="Geller-Mcgrath D.E."/>
            <person name="Sieber C.M.K."/>
            <person name="Emerson J.B."/>
            <person name="Anantharaman K."/>
            <person name="Thomas B.C."/>
            <person name="Malmstrom R."/>
            <person name="Stieglmeier M."/>
            <person name="Klingl A."/>
            <person name="Woyke T."/>
            <person name="Ryan C.M."/>
            <person name="Banfield J.F."/>
        </authorList>
    </citation>
    <scope>NUCLEOTIDE SEQUENCE [LARGE SCALE GENOMIC DNA]</scope>
</reference>
<comment type="function">
    <text evidence="1">Could be involved in insertion of integral membrane proteins into the membrane.</text>
</comment>
<dbReference type="SMART" id="SM01234">
    <property type="entry name" value="Haemolytic"/>
    <property type="match status" value="1"/>
</dbReference>
<evidence type="ECO:0000256" key="1">
    <source>
        <dbReference type="HAMAP-Rule" id="MF_00386"/>
    </source>
</evidence>
<comment type="similarity">
    <text evidence="1">Belongs to the UPF0161 family.</text>
</comment>
<sequence length="70" mass="8223">MKQIVLRLIRWYQSISFFQKYMGVSCRFYPTCSDYTFEAVDKYGIVKGLVLGLYRVLRCNPFNKGGIDKP</sequence>
<evidence type="ECO:0000313" key="3">
    <source>
        <dbReference type="Proteomes" id="UP000230119"/>
    </source>
</evidence>
<dbReference type="AlphaFoldDB" id="A0A2M7BR95"/>
<dbReference type="PANTHER" id="PTHR33383">
    <property type="entry name" value="MEMBRANE PROTEIN INSERTION EFFICIENCY FACTOR-RELATED"/>
    <property type="match status" value="1"/>
</dbReference>
<keyword evidence="1" id="KW-0472">Membrane</keyword>
<dbReference type="PANTHER" id="PTHR33383:SF1">
    <property type="entry name" value="MEMBRANE PROTEIN INSERTION EFFICIENCY FACTOR-RELATED"/>
    <property type="match status" value="1"/>
</dbReference>
<gene>
    <name evidence="2" type="ORF">COS52_04910</name>
</gene>
<dbReference type="EMBL" id="PEVA01000206">
    <property type="protein sequence ID" value="PIV08025.1"/>
    <property type="molecule type" value="Genomic_DNA"/>
</dbReference>
<accession>A0A2M7BR95</accession>